<dbReference type="OrthoDB" id="9800167at2"/>
<dbReference type="InterPro" id="IPR023753">
    <property type="entry name" value="FAD/NAD-binding_dom"/>
</dbReference>
<dbReference type="Pfam" id="PF02852">
    <property type="entry name" value="Pyr_redox_dim"/>
    <property type="match status" value="1"/>
</dbReference>
<dbReference type="InterPro" id="IPR016156">
    <property type="entry name" value="FAD/NAD-linked_Rdtase_dimer_sf"/>
</dbReference>
<feature type="disulfide bond" description="Redox-active" evidence="7">
    <location>
        <begin position="41"/>
        <end position="46"/>
    </location>
</feature>
<dbReference type="PRINTS" id="PR00368">
    <property type="entry name" value="FADPNR"/>
</dbReference>
<proteinExistence type="inferred from homology"/>
<evidence type="ECO:0000313" key="10">
    <source>
        <dbReference type="EMBL" id="SHM72548.1"/>
    </source>
</evidence>
<dbReference type="PIRSF" id="PIRSF000350">
    <property type="entry name" value="Mercury_reductase_MerA"/>
    <property type="match status" value="1"/>
</dbReference>
<dbReference type="InterPro" id="IPR004099">
    <property type="entry name" value="Pyr_nucl-diS_OxRdtase_dimer"/>
</dbReference>
<feature type="binding site" evidence="6">
    <location>
        <position position="205"/>
    </location>
    <ligand>
        <name>NAD(+)</name>
        <dbReference type="ChEBI" id="CHEBI:57540"/>
    </ligand>
</feature>
<comment type="similarity">
    <text evidence="1">Belongs to the class-I pyridine nucleotide-disulfide oxidoreductase family.</text>
</comment>
<feature type="active site" description="Proton acceptor" evidence="5">
    <location>
        <position position="446"/>
    </location>
</feature>
<feature type="binding site" evidence="6">
    <location>
        <position position="272"/>
    </location>
    <ligand>
        <name>NAD(+)</name>
        <dbReference type="ChEBI" id="CHEBI:57540"/>
    </ligand>
</feature>
<dbReference type="AlphaFoldDB" id="A0A1M7L3V7"/>
<evidence type="ECO:0000256" key="6">
    <source>
        <dbReference type="PIRSR" id="PIRSR000350-3"/>
    </source>
</evidence>
<dbReference type="FunFam" id="3.30.390.30:FF:000001">
    <property type="entry name" value="Dihydrolipoyl dehydrogenase"/>
    <property type="match status" value="1"/>
</dbReference>
<keyword evidence="6" id="KW-0547">Nucleotide-binding</keyword>
<protein>
    <submittedName>
        <fullName evidence="10">Pyruvate/2-oxoglutarate dehydrogenase complex, dihydrolipoamide dehydrogenase (E3) component</fullName>
    </submittedName>
</protein>
<dbReference type="InterPro" id="IPR036188">
    <property type="entry name" value="FAD/NAD-bd_sf"/>
</dbReference>
<keyword evidence="3 6" id="KW-0274">FAD</keyword>
<dbReference type="InterPro" id="IPR001100">
    <property type="entry name" value="Pyr_nuc-diS_OxRdtase"/>
</dbReference>
<dbReference type="SUPFAM" id="SSF51905">
    <property type="entry name" value="FAD/NAD(P)-binding domain"/>
    <property type="match status" value="1"/>
</dbReference>
<dbReference type="PANTHER" id="PTHR43014:SF2">
    <property type="entry name" value="MERCURIC REDUCTASE"/>
    <property type="match status" value="1"/>
</dbReference>
<dbReference type="STRING" id="1419482.SAMN05444266_110122"/>
<dbReference type="PRINTS" id="PR00411">
    <property type="entry name" value="PNDRDTASEI"/>
</dbReference>
<evidence type="ECO:0000256" key="5">
    <source>
        <dbReference type="PIRSR" id="PIRSR000350-2"/>
    </source>
</evidence>
<feature type="binding site" evidence="6">
    <location>
        <position position="313"/>
    </location>
    <ligand>
        <name>FAD</name>
        <dbReference type="ChEBI" id="CHEBI:57692"/>
    </ligand>
</feature>
<evidence type="ECO:0000256" key="7">
    <source>
        <dbReference type="PIRSR" id="PIRSR000350-4"/>
    </source>
</evidence>
<evidence type="ECO:0000259" key="9">
    <source>
        <dbReference type="Pfam" id="PF07992"/>
    </source>
</evidence>
<evidence type="ECO:0000313" key="11">
    <source>
        <dbReference type="Proteomes" id="UP000184420"/>
    </source>
</evidence>
<gene>
    <name evidence="10" type="ORF">SAMN05444266_110122</name>
</gene>
<name>A0A1M7L3V7_9BACT</name>
<accession>A0A1M7L3V7</accession>
<dbReference type="Gene3D" id="3.50.50.60">
    <property type="entry name" value="FAD/NAD(P)-binding domain"/>
    <property type="match status" value="2"/>
</dbReference>
<keyword evidence="10" id="KW-0670">Pyruvate</keyword>
<dbReference type="GO" id="GO:0050660">
    <property type="term" value="F:flavin adenine dinucleotide binding"/>
    <property type="evidence" value="ECO:0007669"/>
    <property type="project" value="TreeGrafter"/>
</dbReference>
<dbReference type="Proteomes" id="UP000184420">
    <property type="component" value="Unassembled WGS sequence"/>
</dbReference>
<sequence length="462" mass="50047">MEKFDAIIIGSGQGGNPLARKLAKKGLRTAIIEKRLIGGTCINDGCTPTKSMIACAKAAQTVREAAQWGIYLDQHSVSIDLPFIVERKNKIVTQFRNGTIRSLENEPDISIFYGTAAFSGIRQVSITQPDDKVITIEATNIFINTGAATIIPEIPGLSEIPYLTSTSILDIKQIPPELIVLGGSYIGLEMGQLFQRLGSHVSIIEPGPHLMSREDADVAAVVKNMLETEGMTIHTSSKPDKISGTDNTLSLDIVSGTSRKTITGTHLLVATGRRPQSAELQLSNTNVTTDEKGFIQVNDQLETTCPGIYAMGDVKPGPAFTHISYNDHLLLYKNLFENKQLSIKSRQVPYCMFTDPQLGRIGLSEKEAADKGYPFKVACLGMDKVARAIETGQTTGFMKAIVHAATDKILGAAIIGEQGGEIMSVLQMAMAGDLTATQLKEMVFAHPLYAESINNLFMTLEK</sequence>
<feature type="binding site" evidence="6">
    <location>
        <position position="50"/>
    </location>
    <ligand>
        <name>FAD</name>
        <dbReference type="ChEBI" id="CHEBI:57692"/>
    </ligand>
</feature>
<feature type="domain" description="Pyridine nucleotide-disulphide oxidoreductase dimerisation" evidence="8">
    <location>
        <begin position="348"/>
        <end position="455"/>
    </location>
</feature>
<keyword evidence="11" id="KW-1185">Reference proteome</keyword>
<dbReference type="EMBL" id="FRBL01000010">
    <property type="protein sequence ID" value="SHM72548.1"/>
    <property type="molecule type" value="Genomic_DNA"/>
</dbReference>
<evidence type="ECO:0000256" key="1">
    <source>
        <dbReference type="ARBA" id="ARBA00007532"/>
    </source>
</evidence>
<keyword evidence="2" id="KW-0285">Flavoprotein</keyword>
<comment type="cofactor">
    <cofactor evidence="6">
        <name>FAD</name>
        <dbReference type="ChEBI" id="CHEBI:57692"/>
    </cofactor>
    <text evidence="6">Binds 1 FAD per subunit.</text>
</comment>
<feature type="binding site" evidence="6">
    <location>
        <begin position="182"/>
        <end position="189"/>
    </location>
    <ligand>
        <name>NAD(+)</name>
        <dbReference type="ChEBI" id="CHEBI:57540"/>
    </ligand>
</feature>
<dbReference type="Gene3D" id="3.30.390.30">
    <property type="match status" value="1"/>
</dbReference>
<keyword evidence="4" id="KW-0560">Oxidoreductase</keyword>
<keyword evidence="6" id="KW-0520">NAD</keyword>
<dbReference type="PANTHER" id="PTHR43014">
    <property type="entry name" value="MERCURIC REDUCTASE"/>
    <property type="match status" value="1"/>
</dbReference>
<dbReference type="RefSeq" id="WP_073086281.1">
    <property type="nucleotide sequence ID" value="NZ_FRBL01000010.1"/>
</dbReference>
<dbReference type="SUPFAM" id="SSF55424">
    <property type="entry name" value="FAD/NAD-linked reductases, dimerisation (C-terminal) domain"/>
    <property type="match status" value="1"/>
</dbReference>
<evidence type="ECO:0000256" key="4">
    <source>
        <dbReference type="ARBA" id="ARBA00023002"/>
    </source>
</evidence>
<dbReference type="GO" id="GO:0003955">
    <property type="term" value="F:NAD(P)H dehydrogenase (quinone) activity"/>
    <property type="evidence" value="ECO:0007669"/>
    <property type="project" value="TreeGrafter"/>
</dbReference>
<evidence type="ECO:0000256" key="3">
    <source>
        <dbReference type="ARBA" id="ARBA00022827"/>
    </source>
</evidence>
<feature type="domain" description="FAD/NAD(P)-binding" evidence="9">
    <location>
        <begin position="5"/>
        <end position="324"/>
    </location>
</feature>
<evidence type="ECO:0000256" key="2">
    <source>
        <dbReference type="ARBA" id="ARBA00022630"/>
    </source>
</evidence>
<organism evidence="10 11">
    <name type="scientific">Chitinophaga jiangningensis</name>
    <dbReference type="NCBI Taxonomy" id="1419482"/>
    <lineage>
        <taxon>Bacteria</taxon>
        <taxon>Pseudomonadati</taxon>
        <taxon>Bacteroidota</taxon>
        <taxon>Chitinophagia</taxon>
        <taxon>Chitinophagales</taxon>
        <taxon>Chitinophagaceae</taxon>
        <taxon>Chitinophaga</taxon>
    </lineage>
</organism>
<evidence type="ECO:0000259" key="8">
    <source>
        <dbReference type="Pfam" id="PF02852"/>
    </source>
</evidence>
<dbReference type="Pfam" id="PF07992">
    <property type="entry name" value="Pyr_redox_2"/>
    <property type="match status" value="1"/>
</dbReference>
<reference evidence="10 11" key="1">
    <citation type="submission" date="2016-11" db="EMBL/GenBank/DDBJ databases">
        <authorList>
            <person name="Jaros S."/>
            <person name="Januszkiewicz K."/>
            <person name="Wedrychowicz H."/>
        </authorList>
    </citation>
    <scope>NUCLEOTIDE SEQUENCE [LARGE SCALE GENOMIC DNA]</scope>
    <source>
        <strain evidence="10 11">DSM 27406</strain>
    </source>
</reference>